<keyword evidence="1" id="KW-0808">Transferase</keyword>
<dbReference type="Pfam" id="PF00294">
    <property type="entry name" value="PfkB"/>
    <property type="match status" value="1"/>
</dbReference>
<dbReference type="PANTHER" id="PTHR47098:SF2">
    <property type="entry name" value="PROTEIN MAK32"/>
    <property type="match status" value="1"/>
</dbReference>
<gene>
    <name evidence="4" type="ORF">AC812_08155</name>
</gene>
<dbReference type="Proteomes" id="UP000050514">
    <property type="component" value="Unassembled WGS sequence"/>
</dbReference>
<evidence type="ECO:0000256" key="1">
    <source>
        <dbReference type="ARBA" id="ARBA00022679"/>
    </source>
</evidence>
<dbReference type="RefSeq" id="WP_061918339.1">
    <property type="nucleotide sequence ID" value="NZ_DF967971.1"/>
</dbReference>
<dbReference type="Gene3D" id="3.40.1190.20">
    <property type="match status" value="1"/>
</dbReference>
<dbReference type="PATRIC" id="fig|360411.5.peg.3200"/>
<dbReference type="EMBL" id="LGHJ01000013">
    <property type="protein sequence ID" value="KPL75926.1"/>
    <property type="molecule type" value="Genomic_DNA"/>
</dbReference>
<dbReference type="InterPro" id="IPR002173">
    <property type="entry name" value="Carboh/pur_kinase_PfkB_CS"/>
</dbReference>
<proteinExistence type="predicted"/>
<keyword evidence="2" id="KW-0418">Kinase</keyword>
<evidence type="ECO:0000259" key="3">
    <source>
        <dbReference type="Pfam" id="PF00294"/>
    </source>
</evidence>
<keyword evidence="5" id="KW-1185">Reference proteome</keyword>
<feature type="domain" description="Carbohydrate kinase PfkB" evidence="3">
    <location>
        <begin position="182"/>
        <end position="313"/>
    </location>
</feature>
<dbReference type="InterPro" id="IPR011611">
    <property type="entry name" value="PfkB_dom"/>
</dbReference>
<dbReference type="GO" id="GO:0016301">
    <property type="term" value="F:kinase activity"/>
    <property type="evidence" value="ECO:0007669"/>
    <property type="project" value="UniProtKB-KW"/>
</dbReference>
<sequence>MESAPFIRYLIAGKLRRDFILPLNGKPALDIPGGSLIYTAVGVRLWDQGIGLIGRVGEDYPHDWLDQFTARGFDCRGIKILPSALETRYFAAYPNGDEEVSDAPLAHFSRLGLPFPKALLGYSLPASQVDSRVQPTDWTIRAGDFPPDFLDATAAHIAPIDYLTQALLPSLFRRGQITTLTMDPSEGSMNPTFRDDIPAMLRGVSAIVCSERKLRRLYEGLTDDLWEMAERLSSFDCEIVVIKRGSQGQWVYSRSGHQRWVIPAYPARVVDPTGAGDAFCGGFLAGLRQTYDPLEAALWGNISASIVVEGSGPFYALDVLPGLPKMRLEKLREMVSKI</sequence>
<reference evidence="4 5" key="1">
    <citation type="submission" date="2015-07" db="EMBL/GenBank/DDBJ databases">
        <title>Draft genome of Bellilinea caldifistulae DSM 17877.</title>
        <authorList>
            <person name="Hemp J."/>
            <person name="Ward L.M."/>
            <person name="Pace L.A."/>
            <person name="Fischer W.W."/>
        </authorList>
    </citation>
    <scope>NUCLEOTIDE SEQUENCE [LARGE SCALE GENOMIC DNA]</scope>
    <source>
        <strain evidence="4 5">GOMI-1</strain>
    </source>
</reference>
<organism evidence="4 5">
    <name type="scientific">Bellilinea caldifistulae</name>
    <dbReference type="NCBI Taxonomy" id="360411"/>
    <lineage>
        <taxon>Bacteria</taxon>
        <taxon>Bacillati</taxon>
        <taxon>Chloroflexota</taxon>
        <taxon>Anaerolineae</taxon>
        <taxon>Anaerolineales</taxon>
        <taxon>Anaerolineaceae</taxon>
        <taxon>Bellilinea</taxon>
    </lineage>
</organism>
<name>A0A0P6X6L2_9CHLR</name>
<comment type="caution">
    <text evidence="4">The sequence shown here is derived from an EMBL/GenBank/DDBJ whole genome shotgun (WGS) entry which is preliminary data.</text>
</comment>
<dbReference type="STRING" id="360411.AC812_08155"/>
<dbReference type="AlphaFoldDB" id="A0A0P6X6L2"/>
<dbReference type="SUPFAM" id="SSF53613">
    <property type="entry name" value="Ribokinase-like"/>
    <property type="match status" value="1"/>
</dbReference>
<protein>
    <recommendedName>
        <fullName evidence="3">Carbohydrate kinase PfkB domain-containing protein</fullName>
    </recommendedName>
</protein>
<dbReference type="PANTHER" id="PTHR47098">
    <property type="entry name" value="PROTEIN MAK32"/>
    <property type="match status" value="1"/>
</dbReference>
<evidence type="ECO:0000256" key="2">
    <source>
        <dbReference type="ARBA" id="ARBA00022777"/>
    </source>
</evidence>
<accession>A0A0P6X6L2</accession>
<dbReference type="OrthoDB" id="9779730at2"/>
<dbReference type="PROSITE" id="PS00584">
    <property type="entry name" value="PFKB_KINASES_2"/>
    <property type="match status" value="1"/>
</dbReference>
<dbReference type="InterPro" id="IPR029056">
    <property type="entry name" value="Ribokinase-like"/>
</dbReference>
<evidence type="ECO:0000313" key="4">
    <source>
        <dbReference type="EMBL" id="KPL75926.1"/>
    </source>
</evidence>
<evidence type="ECO:0000313" key="5">
    <source>
        <dbReference type="Proteomes" id="UP000050514"/>
    </source>
</evidence>